<name>A0A4Y2V3M7_ARAVE</name>
<reference evidence="3 4" key="1">
    <citation type="journal article" date="2019" name="Sci. Rep.">
        <title>Orb-weaving spider Araneus ventricosus genome elucidates the spidroin gene catalogue.</title>
        <authorList>
            <person name="Kono N."/>
            <person name="Nakamura H."/>
            <person name="Ohtoshi R."/>
            <person name="Moran D.A.P."/>
            <person name="Shinohara A."/>
            <person name="Yoshida Y."/>
            <person name="Fujiwara M."/>
            <person name="Mori M."/>
            <person name="Tomita M."/>
            <person name="Arakawa K."/>
        </authorList>
    </citation>
    <scope>NUCLEOTIDE SEQUENCE [LARGE SCALE GENOMIC DNA]</scope>
</reference>
<keyword evidence="1" id="KW-0547">Nucleotide-binding</keyword>
<gene>
    <name evidence="3" type="ORF">AVEN_15798_1</name>
</gene>
<evidence type="ECO:0000313" key="3">
    <source>
        <dbReference type="EMBL" id="GBO18994.1"/>
    </source>
</evidence>
<accession>A0A4Y2V3M7</accession>
<dbReference type="Proteomes" id="UP000499080">
    <property type="component" value="Unassembled WGS sequence"/>
</dbReference>
<dbReference type="GO" id="GO:0005524">
    <property type="term" value="F:ATP binding"/>
    <property type="evidence" value="ECO:0007669"/>
    <property type="project" value="UniProtKB-KW"/>
</dbReference>
<dbReference type="EMBL" id="BGPR01042554">
    <property type="protein sequence ID" value="GBO18994.1"/>
    <property type="molecule type" value="Genomic_DNA"/>
</dbReference>
<keyword evidence="2" id="KW-0067">ATP-binding</keyword>
<protein>
    <recommendedName>
        <fullName evidence="5">Valyl-tRNA synthetase tRNA-binding arm domain-containing protein</fullName>
    </recommendedName>
</protein>
<sequence length="122" mass="14198">MALLAKLDSVTFHLTQAQEFFEQYPQDSWVFEPCEHGITVIMDMREKLKTEEDNFSKLDRIREELTRLNKMLSDSDYRKNAPLSVQEKAMAKKASLEGELQKLLNYYGRKESEKVTKDSSAS</sequence>
<proteinExistence type="predicted"/>
<evidence type="ECO:0000313" key="4">
    <source>
        <dbReference type="Proteomes" id="UP000499080"/>
    </source>
</evidence>
<dbReference type="InterPro" id="IPR010978">
    <property type="entry name" value="tRNA-bd_arm"/>
</dbReference>
<evidence type="ECO:0000256" key="2">
    <source>
        <dbReference type="ARBA" id="ARBA00022840"/>
    </source>
</evidence>
<evidence type="ECO:0000256" key="1">
    <source>
        <dbReference type="ARBA" id="ARBA00022741"/>
    </source>
</evidence>
<comment type="caution">
    <text evidence="3">The sequence shown here is derived from an EMBL/GenBank/DDBJ whole genome shotgun (WGS) entry which is preliminary data.</text>
</comment>
<evidence type="ECO:0008006" key="5">
    <source>
        <dbReference type="Google" id="ProtNLM"/>
    </source>
</evidence>
<dbReference type="SUPFAM" id="SSF46589">
    <property type="entry name" value="tRNA-binding arm"/>
    <property type="match status" value="1"/>
</dbReference>
<dbReference type="Gene3D" id="1.10.287.380">
    <property type="entry name" value="Valyl-tRNA synthetase, C-terminal domain"/>
    <property type="match status" value="1"/>
</dbReference>
<keyword evidence="4" id="KW-1185">Reference proteome</keyword>
<dbReference type="AlphaFoldDB" id="A0A4Y2V3M7"/>
<dbReference type="InterPro" id="IPR037118">
    <property type="entry name" value="Val-tRNA_synth_C_sf"/>
</dbReference>
<organism evidence="3 4">
    <name type="scientific">Araneus ventricosus</name>
    <name type="common">Orbweaver spider</name>
    <name type="synonym">Epeira ventricosa</name>
    <dbReference type="NCBI Taxonomy" id="182803"/>
    <lineage>
        <taxon>Eukaryota</taxon>
        <taxon>Metazoa</taxon>
        <taxon>Ecdysozoa</taxon>
        <taxon>Arthropoda</taxon>
        <taxon>Chelicerata</taxon>
        <taxon>Arachnida</taxon>
        <taxon>Araneae</taxon>
        <taxon>Araneomorphae</taxon>
        <taxon>Entelegynae</taxon>
        <taxon>Araneoidea</taxon>
        <taxon>Araneidae</taxon>
        <taxon>Araneus</taxon>
    </lineage>
</organism>